<dbReference type="OrthoDB" id="9776706at2"/>
<evidence type="ECO:0000256" key="5">
    <source>
        <dbReference type="ARBA" id="ARBA00022692"/>
    </source>
</evidence>
<keyword evidence="10" id="KW-1185">Reference proteome</keyword>
<feature type="transmembrane region" description="Helical" evidence="8">
    <location>
        <begin position="302"/>
        <end position="330"/>
    </location>
</feature>
<protein>
    <recommendedName>
        <fullName evidence="8">Nickel/cobalt efflux system</fullName>
    </recommendedName>
</protein>
<dbReference type="InterPro" id="IPR004688">
    <property type="entry name" value="Ni/Co_transpt"/>
</dbReference>
<keyword evidence="3 8" id="KW-0813">Transport</keyword>
<feature type="transmembrane region" description="Helical" evidence="8">
    <location>
        <begin position="33"/>
        <end position="57"/>
    </location>
</feature>
<evidence type="ECO:0000256" key="4">
    <source>
        <dbReference type="ARBA" id="ARBA00022596"/>
    </source>
</evidence>
<dbReference type="Proteomes" id="UP000262371">
    <property type="component" value="Unassembled WGS sequence"/>
</dbReference>
<evidence type="ECO:0000256" key="1">
    <source>
        <dbReference type="ARBA" id="ARBA00004127"/>
    </source>
</evidence>
<name>A0A371Z4D5_9PROT</name>
<comment type="caution">
    <text evidence="9">The sequence shown here is derived from an EMBL/GenBank/DDBJ whole genome shotgun (WGS) entry which is preliminary data.</text>
</comment>
<feature type="transmembrane region" description="Helical" evidence="8">
    <location>
        <begin position="190"/>
        <end position="214"/>
    </location>
</feature>
<dbReference type="GO" id="GO:0015099">
    <property type="term" value="F:nickel cation transmembrane transporter activity"/>
    <property type="evidence" value="ECO:0007669"/>
    <property type="project" value="UniProtKB-UniRule"/>
</dbReference>
<dbReference type="InterPro" id="IPR011541">
    <property type="entry name" value="Ni/Co_transpt_high_affinity"/>
</dbReference>
<keyword evidence="5 8" id="KW-0812">Transmembrane</keyword>
<evidence type="ECO:0000313" key="9">
    <source>
        <dbReference type="EMBL" id="RFD21345.1"/>
    </source>
</evidence>
<feature type="transmembrane region" description="Helical" evidence="8">
    <location>
        <begin position="262"/>
        <end position="282"/>
    </location>
</feature>
<gene>
    <name evidence="9" type="ORF">DY926_01100</name>
</gene>
<organism evidence="9 10">
    <name type="scientific">Komagataeibacter melaceti</name>
    <dbReference type="NCBI Taxonomy" id="2766577"/>
    <lineage>
        <taxon>Bacteria</taxon>
        <taxon>Pseudomonadati</taxon>
        <taxon>Pseudomonadota</taxon>
        <taxon>Alphaproteobacteria</taxon>
        <taxon>Acetobacterales</taxon>
        <taxon>Acetobacteraceae</taxon>
        <taxon>Komagataeibacter</taxon>
    </lineage>
</organism>
<reference evidence="9 10" key="1">
    <citation type="submission" date="2018-08" db="EMBL/GenBank/DDBJ databases">
        <title>Komagataeibacter sp. AV 382.</title>
        <authorList>
            <person name="Skraban J."/>
            <person name="Trcek J."/>
        </authorList>
    </citation>
    <scope>NUCLEOTIDE SEQUENCE [LARGE SCALE GENOMIC DNA]</scope>
    <source>
        <strain evidence="9 10">AV 382</strain>
    </source>
</reference>
<dbReference type="PANTHER" id="PTHR31611">
    <property type="entry name" value="HIGH-AFFINITY NICKEL TRANSPORT PROTEIN NIC1"/>
    <property type="match status" value="1"/>
</dbReference>
<comment type="subcellular location">
    <subcellularLocation>
        <location evidence="8">Cell membrane</location>
        <topology evidence="8">Multi-pass membrane protein</topology>
    </subcellularLocation>
    <subcellularLocation>
        <location evidence="1">Endomembrane system</location>
        <topology evidence="1">Multi-pass membrane protein</topology>
    </subcellularLocation>
</comment>
<keyword evidence="6 8" id="KW-1133">Transmembrane helix</keyword>
<proteinExistence type="inferred from homology"/>
<dbReference type="RefSeq" id="WP_116701689.1">
    <property type="nucleotide sequence ID" value="NZ_QUWV01000011.1"/>
</dbReference>
<evidence type="ECO:0000256" key="6">
    <source>
        <dbReference type="ARBA" id="ARBA00022989"/>
    </source>
</evidence>
<dbReference type="AlphaFoldDB" id="A0A371Z4D5"/>
<feature type="transmembrane region" description="Helical" evidence="8">
    <location>
        <begin position="86"/>
        <end position="109"/>
    </location>
</feature>
<evidence type="ECO:0000256" key="8">
    <source>
        <dbReference type="RuleBase" id="RU362101"/>
    </source>
</evidence>
<dbReference type="PANTHER" id="PTHR31611:SF0">
    <property type="entry name" value="HIGH-AFFINITY NICKEL TRANSPORT PROTEIN NIC1"/>
    <property type="match status" value="1"/>
</dbReference>
<keyword evidence="7 8" id="KW-0472">Membrane</keyword>
<dbReference type="GO" id="GO:0012505">
    <property type="term" value="C:endomembrane system"/>
    <property type="evidence" value="ECO:0007669"/>
    <property type="project" value="UniProtKB-SubCell"/>
</dbReference>
<dbReference type="Pfam" id="PF03824">
    <property type="entry name" value="NicO"/>
    <property type="match status" value="1"/>
</dbReference>
<feature type="transmembrane region" description="Helical" evidence="8">
    <location>
        <begin position="121"/>
        <end position="141"/>
    </location>
</feature>
<dbReference type="GO" id="GO:0005886">
    <property type="term" value="C:plasma membrane"/>
    <property type="evidence" value="ECO:0007669"/>
    <property type="project" value="UniProtKB-SubCell"/>
</dbReference>
<evidence type="ECO:0000313" key="10">
    <source>
        <dbReference type="Proteomes" id="UP000262371"/>
    </source>
</evidence>
<evidence type="ECO:0000256" key="2">
    <source>
        <dbReference type="ARBA" id="ARBA00010892"/>
    </source>
</evidence>
<feature type="transmembrane region" description="Helical" evidence="8">
    <location>
        <begin position="226"/>
        <end position="250"/>
    </location>
</feature>
<dbReference type="EMBL" id="QUWV01000011">
    <property type="protein sequence ID" value="RFD21345.1"/>
    <property type="molecule type" value="Genomic_DNA"/>
</dbReference>
<sequence length="350" mass="36634">MAVVQPVADAVCGAGRRPVAGLLAALVAVNMAAWAWTLWMLGTSPVLLGAAGLAWTFGLRHGMDADHIAAIDTVTRKLMLAGRSPVWVGVFFSLGHSSVVILATAMLVLLPMHGWLERWHLIGGTLGTVVSAMFLFAMVAANIGTATGQWRALCRGDAATAPPVPEMAGGPLAWLFRPVFRLIGRSWQMYPLGFLFGLGFDTATEIGLLGMAAAQAAHGLGLPGVMSFPLLFTAGMALVDTLDAVLMYRAYGWSAGSGRRRLAYNLAITLISIVTAGAVGGIELAQKVGELGGWDGPVSRALAVLGAHFPALGVVIVSMFVLLWAGAAFINRTARPVTSRPAASRLTPRL</sequence>
<evidence type="ECO:0000256" key="3">
    <source>
        <dbReference type="ARBA" id="ARBA00022448"/>
    </source>
</evidence>
<keyword evidence="4" id="KW-0533">Nickel</keyword>
<evidence type="ECO:0000256" key="7">
    <source>
        <dbReference type="ARBA" id="ARBA00023136"/>
    </source>
</evidence>
<comment type="similarity">
    <text evidence="2 8">Belongs to the NiCoT transporter (TC 2.A.52) family.</text>
</comment>
<accession>A0A371Z4D5</accession>